<evidence type="ECO:0000313" key="2">
    <source>
        <dbReference type="EMBL" id="MBC6992821.1"/>
    </source>
</evidence>
<feature type="transmembrane region" description="Helical" evidence="1">
    <location>
        <begin position="334"/>
        <end position="355"/>
    </location>
</feature>
<keyword evidence="1" id="KW-1133">Transmembrane helix</keyword>
<dbReference type="AlphaFoldDB" id="A0A923PJE4"/>
<protein>
    <recommendedName>
        <fullName evidence="4">Glycosyltransferase RgtA/B/C/D-like domain-containing protein</fullName>
    </recommendedName>
</protein>
<comment type="caution">
    <text evidence="2">The sequence shown here is derived from an EMBL/GenBank/DDBJ whole genome shotgun (WGS) entry which is preliminary data.</text>
</comment>
<keyword evidence="1" id="KW-0472">Membrane</keyword>
<evidence type="ECO:0000256" key="1">
    <source>
        <dbReference type="SAM" id="Phobius"/>
    </source>
</evidence>
<accession>A0A923PJE4</accession>
<feature type="transmembrane region" description="Helical" evidence="1">
    <location>
        <begin position="160"/>
        <end position="178"/>
    </location>
</feature>
<feature type="transmembrane region" description="Helical" evidence="1">
    <location>
        <begin position="252"/>
        <end position="273"/>
    </location>
</feature>
<feature type="transmembrane region" description="Helical" evidence="1">
    <location>
        <begin position="367"/>
        <end position="384"/>
    </location>
</feature>
<feature type="transmembrane region" description="Helical" evidence="1">
    <location>
        <begin position="308"/>
        <end position="328"/>
    </location>
</feature>
<sequence length="611" mass="70141">MSSGTDHNATLSKLAFWLVFTIVAATSLIRNNVFSGTTNVVNWDGYGYYVYLPALFIYGDTDSLAFATDHYANYPISDTEYQLMPTEAGGRFPIYNLGLALLWAPAFLLTDLLVVSSGVAEADGMSYPYQLAVVLMSLLFAWLGLRYLRRWLLSFFPDPVVALTLLGVGLATNLFYYFVESPDLTHGYLFALYAAFLYHFQRWQEEDYRWRGAVVCGLLAGLLCLVRSSEIVVFALPALYGLRNWATLRRNFLRTVSIVAVAALVFSLQLLYYRAATGLWFRDGYAGLGFDWLSPHLYEGFLGYRRGWLVYTPLMVLALAGIARLWFVARLRPWFWPVLGFTLANCYLVFSWHIWWYGDSFGSRPVVQSYALLALPLAAFFQWVSNWARNAGARDVTPPTPPQGGKARWWTQAPGWPLLTMFLLVASLATLNLFQHWQYNRRIIPLDFTNRTYYWEVFGQTYLDKKQRVYLDTNEKLPARDYQSLALPAVDTLVNVPPKARREFTNLLTYRSGEKLSPTPWLRTHCRYSYYGESFDKWRLPSIVTEHRRGGEVLKWVQVKIPPTMDTPALDSLSFAISLPGWQAGDEVKQYVWNLCQDSMVVRTFRSELLY</sequence>
<keyword evidence="3" id="KW-1185">Reference proteome</keyword>
<proteinExistence type="predicted"/>
<evidence type="ECO:0000313" key="3">
    <source>
        <dbReference type="Proteomes" id="UP000650081"/>
    </source>
</evidence>
<dbReference type="RefSeq" id="WP_187464958.1">
    <property type="nucleotide sequence ID" value="NZ_JACSIT010000038.1"/>
</dbReference>
<dbReference type="Proteomes" id="UP000650081">
    <property type="component" value="Unassembled WGS sequence"/>
</dbReference>
<feature type="transmembrane region" description="Helical" evidence="1">
    <location>
        <begin position="94"/>
        <end position="115"/>
    </location>
</feature>
<feature type="transmembrane region" description="Helical" evidence="1">
    <location>
        <begin position="127"/>
        <end position="148"/>
    </location>
</feature>
<evidence type="ECO:0008006" key="4">
    <source>
        <dbReference type="Google" id="ProtNLM"/>
    </source>
</evidence>
<organism evidence="2 3">
    <name type="scientific">Neolewinella lacunae</name>
    <dbReference type="NCBI Taxonomy" id="1517758"/>
    <lineage>
        <taxon>Bacteria</taxon>
        <taxon>Pseudomonadati</taxon>
        <taxon>Bacteroidota</taxon>
        <taxon>Saprospiria</taxon>
        <taxon>Saprospirales</taxon>
        <taxon>Lewinellaceae</taxon>
        <taxon>Neolewinella</taxon>
    </lineage>
</organism>
<keyword evidence="1" id="KW-0812">Transmembrane</keyword>
<name>A0A923PJE4_9BACT</name>
<reference evidence="2" key="1">
    <citation type="submission" date="2020-08" db="EMBL/GenBank/DDBJ databases">
        <title>Lewinella bacteria from marine environments.</title>
        <authorList>
            <person name="Zhong Y."/>
        </authorList>
    </citation>
    <scope>NUCLEOTIDE SEQUENCE</scope>
    <source>
        <strain evidence="2">KCTC 42187</strain>
    </source>
</reference>
<dbReference type="EMBL" id="JACSIT010000038">
    <property type="protein sequence ID" value="MBC6992821.1"/>
    <property type="molecule type" value="Genomic_DNA"/>
</dbReference>
<feature type="transmembrane region" description="Helical" evidence="1">
    <location>
        <begin position="416"/>
        <end position="434"/>
    </location>
</feature>
<gene>
    <name evidence="2" type="ORF">H9S92_01480</name>
</gene>
<feature type="transmembrane region" description="Helical" evidence="1">
    <location>
        <begin position="184"/>
        <end position="200"/>
    </location>
</feature>
<feature type="transmembrane region" description="Helical" evidence="1">
    <location>
        <begin position="12"/>
        <end position="29"/>
    </location>
</feature>